<gene>
    <name evidence="4" type="ORF">NCTC10738_04283</name>
    <name evidence="3" type="ORF">TUM17379_17860</name>
</gene>
<dbReference type="Proteomes" id="UP000825078">
    <property type="component" value="Chromosome"/>
</dbReference>
<dbReference type="GeneID" id="93808832"/>
<dbReference type="RefSeq" id="WP_025010481.1">
    <property type="nucleotide sequence ID" value="NZ_AP024609.1"/>
</dbReference>
<feature type="domain" description="GAD-related" evidence="1">
    <location>
        <begin position="3"/>
        <end position="90"/>
    </location>
</feature>
<dbReference type="InterPro" id="IPR015002">
    <property type="entry name" value="T6SS_Tdi1_C"/>
</dbReference>
<accession>A0A3G4UNV3</accession>
<organism evidence="4 5">
    <name type="scientific">Shewanella algae</name>
    <dbReference type="NCBI Taxonomy" id="38313"/>
    <lineage>
        <taxon>Bacteria</taxon>
        <taxon>Pseudomonadati</taxon>
        <taxon>Pseudomonadota</taxon>
        <taxon>Gammaproteobacteria</taxon>
        <taxon>Alteromonadales</taxon>
        <taxon>Shewanellaceae</taxon>
        <taxon>Shewanella</taxon>
    </lineage>
</organism>
<evidence type="ECO:0000259" key="1">
    <source>
        <dbReference type="Pfam" id="PF08887"/>
    </source>
</evidence>
<feature type="domain" description="T6SS immunity protein Tdi1 C-terminal" evidence="2">
    <location>
        <begin position="121"/>
        <end position="189"/>
    </location>
</feature>
<evidence type="ECO:0000259" key="2">
    <source>
        <dbReference type="Pfam" id="PF08906"/>
    </source>
</evidence>
<name>A0A380C214_9GAMM</name>
<sequence>MLLQSFIDHLPPGADIKSVSAPTLAKYQDHLPECLLELWQQHGFGHYGDGLIQLIDPDEYLDNLWGWLMLDEDMSRIPFAISCFGDIFYYRLLSDEGDEDIAFIDPHTSQTDVLTWSMEDFFNDWCCDDEVQASFFRKKDLQQVSDLQGKLQQNQIYFYTPALRLGGEPAIDKTQRGDARVQLDLLLQLALEA</sequence>
<dbReference type="AlphaFoldDB" id="A0A380C214"/>
<dbReference type="EMBL" id="AP024613">
    <property type="protein sequence ID" value="BCV44768.1"/>
    <property type="molecule type" value="Genomic_DNA"/>
</dbReference>
<evidence type="ECO:0000313" key="3">
    <source>
        <dbReference type="EMBL" id="BCV44768.1"/>
    </source>
</evidence>
<keyword evidence="5" id="KW-1185">Reference proteome</keyword>
<dbReference type="KEGG" id="salg:BS332_16195"/>
<proteinExistence type="predicted"/>
<evidence type="ECO:0000313" key="5">
    <source>
        <dbReference type="Proteomes" id="UP000254069"/>
    </source>
</evidence>
<dbReference type="EMBL" id="UGYO01000002">
    <property type="protein sequence ID" value="SUJ10372.1"/>
    <property type="molecule type" value="Genomic_DNA"/>
</dbReference>
<dbReference type="Pfam" id="PF08887">
    <property type="entry name" value="GAD-like"/>
    <property type="match status" value="1"/>
</dbReference>
<reference evidence="4 5" key="1">
    <citation type="submission" date="2018-06" db="EMBL/GenBank/DDBJ databases">
        <authorList>
            <consortium name="Pathogen Informatics"/>
            <person name="Doyle S."/>
        </authorList>
    </citation>
    <scope>NUCLEOTIDE SEQUENCE [LARGE SCALE GENOMIC DNA]</scope>
    <source>
        <strain evidence="4 5">NCTC10738</strain>
    </source>
</reference>
<protein>
    <submittedName>
        <fullName evidence="4">GAD-like domain</fullName>
    </submittedName>
</protein>
<dbReference type="Pfam" id="PF08906">
    <property type="entry name" value="T6SS_Tdi1_C"/>
    <property type="match status" value="1"/>
</dbReference>
<accession>A0A380C214</accession>
<evidence type="ECO:0000313" key="4">
    <source>
        <dbReference type="EMBL" id="SUJ10372.1"/>
    </source>
</evidence>
<dbReference type="InterPro" id="IPR014983">
    <property type="entry name" value="GAD-rel"/>
</dbReference>
<dbReference type="Proteomes" id="UP000254069">
    <property type="component" value="Unassembled WGS sequence"/>
</dbReference>
<reference evidence="3" key="2">
    <citation type="submission" date="2021-05" db="EMBL/GenBank/DDBJ databases">
        <title>Molecular characterization for Shewanella algae harboring chromosomal blaOXA-55-like strains isolated from clinical and environment sample.</title>
        <authorList>
            <person name="Ohama Y."/>
            <person name="Aoki K."/>
            <person name="Harada S."/>
            <person name="Moriya K."/>
            <person name="Ishii Y."/>
            <person name="Tateda K."/>
        </authorList>
    </citation>
    <scope>NUCLEOTIDE SEQUENCE</scope>
    <source>
        <strain evidence="3">TUM17379</strain>
    </source>
</reference>